<dbReference type="Proteomes" id="UP000193648">
    <property type="component" value="Unassembled WGS sequence"/>
</dbReference>
<keyword evidence="2" id="KW-0805">Transcription regulation</keyword>
<keyword evidence="9" id="KW-1185">Reference proteome</keyword>
<dbReference type="GO" id="GO:0000978">
    <property type="term" value="F:RNA polymerase II cis-regulatory region sequence-specific DNA binding"/>
    <property type="evidence" value="ECO:0007669"/>
    <property type="project" value="TreeGrafter"/>
</dbReference>
<dbReference type="SMART" id="SM00353">
    <property type="entry name" value="HLH"/>
    <property type="match status" value="1"/>
</dbReference>
<dbReference type="GeneID" id="33567224"/>
<dbReference type="GO" id="GO:0046983">
    <property type="term" value="F:protein dimerization activity"/>
    <property type="evidence" value="ECO:0007669"/>
    <property type="project" value="InterPro"/>
</dbReference>
<dbReference type="AlphaFoldDB" id="A0A1Y2GCK5"/>
<keyword evidence="3" id="KW-0238">DNA-binding</keyword>
<feature type="compositionally biased region" description="Polar residues" evidence="6">
    <location>
        <begin position="30"/>
        <end position="67"/>
    </location>
</feature>
<evidence type="ECO:0000313" key="8">
    <source>
        <dbReference type="EMBL" id="ORZ07029.1"/>
    </source>
</evidence>
<evidence type="ECO:0000256" key="1">
    <source>
        <dbReference type="ARBA" id="ARBA00004123"/>
    </source>
</evidence>
<protein>
    <recommendedName>
        <fullName evidence="7">BHLH domain-containing protein</fullName>
    </recommendedName>
</protein>
<dbReference type="InterPro" id="IPR011598">
    <property type="entry name" value="bHLH_dom"/>
</dbReference>
<dbReference type="OrthoDB" id="5778525at2759"/>
<feature type="compositionally biased region" description="Polar residues" evidence="6">
    <location>
        <begin position="149"/>
        <end position="158"/>
    </location>
</feature>
<dbReference type="PANTHER" id="PTHR15741:SF37">
    <property type="entry name" value="LD38259P"/>
    <property type="match status" value="1"/>
</dbReference>
<organism evidence="8 9">
    <name type="scientific">Lobosporangium transversale</name>
    <dbReference type="NCBI Taxonomy" id="64571"/>
    <lineage>
        <taxon>Eukaryota</taxon>
        <taxon>Fungi</taxon>
        <taxon>Fungi incertae sedis</taxon>
        <taxon>Mucoromycota</taxon>
        <taxon>Mortierellomycotina</taxon>
        <taxon>Mortierellomycetes</taxon>
        <taxon>Mortierellales</taxon>
        <taxon>Mortierellaceae</taxon>
        <taxon>Lobosporangium</taxon>
    </lineage>
</organism>
<evidence type="ECO:0000256" key="3">
    <source>
        <dbReference type="ARBA" id="ARBA00023125"/>
    </source>
</evidence>
<feature type="compositionally biased region" description="Low complexity" evidence="6">
    <location>
        <begin position="73"/>
        <end position="113"/>
    </location>
</feature>
<feature type="region of interest" description="Disordered" evidence="6">
    <location>
        <begin position="148"/>
        <end position="259"/>
    </location>
</feature>
<dbReference type="InterPro" id="IPR036638">
    <property type="entry name" value="HLH_DNA-bd_sf"/>
</dbReference>
<dbReference type="InterPro" id="IPR052207">
    <property type="entry name" value="Max-like/E-box_TFs"/>
</dbReference>
<evidence type="ECO:0000313" key="9">
    <source>
        <dbReference type="Proteomes" id="UP000193648"/>
    </source>
</evidence>
<feature type="compositionally biased region" description="Polar residues" evidence="6">
    <location>
        <begin position="169"/>
        <end position="180"/>
    </location>
</feature>
<dbReference type="PANTHER" id="PTHR15741">
    <property type="entry name" value="BASIC HELIX-LOOP-HELIX ZIP TRANSCRIPTION FACTOR"/>
    <property type="match status" value="1"/>
</dbReference>
<sequence length="361" mass="40553">MIYQNQPIGPLSNNSNDGSGGGGGEHVVDNNDSNMNGSYYNQTTPSSSFQNTYYQNSTQDLLTSQQGQRKRQQGAYYQHQQQHQYQQYQQQQPSSSARSLPLPAYSTSSLSSSLPVYSTSLQQYSQQQRYRQPTVLSQQQQQDQFYRSLAQSSTQQQRYHQESIPLPHPTSQSVLSTSSFPHEGPPRARSKSLTVVTSTAMKTNTNADTAAVPPSNSGSQSASLETASSHEGGTKKVYIPARPRMIPPRPPQTSAPRKYHGRQIRKLSAPSINHYQVSGMQELVPPARRMAHIQSEQKRREKINAGFEELKSVIPECAQNTDSKATILRKAVDRILELEDELRKYTGEFHYVPEDSKEREE</sequence>
<dbReference type="SUPFAM" id="SSF47459">
    <property type="entry name" value="HLH, helix-loop-helix DNA-binding domain"/>
    <property type="match status" value="1"/>
</dbReference>
<comment type="subcellular location">
    <subcellularLocation>
        <location evidence="1">Nucleus</location>
    </subcellularLocation>
</comment>
<dbReference type="STRING" id="64571.A0A1Y2GCK5"/>
<evidence type="ECO:0000256" key="4">
    <source>
        <dbReference type="ARBA" id="ARBA00023163"/>
    </source>
</evidence>
<reference evidence="8 9" key="1">
    <citation type="submission" date="2016-07" db="EMBL/GenBank/DDBJ databases">
        <title>Pervasive Adenine N6-methylation of Active Genes in Fungi.</title>
        <authorList>
            <consortium name="DOE Joint Genome Institute"/>
            <person name="Mondo S.J."/>
            <person name="Dannebaum R.O."/>
            <person name="Kuo R.C."/>
            <person name="Labutti K."/>
            <person name="Haridas S."/>
            <person name="Kuo A."/>
            <person name="Salamov A."/>
            <person name="Ahrendt S.R."/>
            <person name="Lipzen A."/>
            <person name="Sullivan W."/>
            <person name="Andreopoulos W.B."/>
            <person name="Clum A."/>
            <person name="Lindquist E."/>
            <person name="Daum C."/>
            <person name="Ramamoorthy G.K."/>
            <person name="Gryganskyi A."/>
            <person name="Culley D."/>
            <person name="Magnuson J.K."/>
            <person name="James T.Y."/>
            <person name="O'Malley M.A."/>
            <person name="Stajich J.E."/>
            <person name="Spatafora J.W."/>
            <person name="Visel A."/>
            <person name="Grigoriev I.V."/>
        </authorList>
    </citation>
    <scope>NUCLEOTIDE SEQUENCE [LARGE SCALE GENOMIC DNA]</scope>
    <source>
        <strain evidence="8 9">NRRL 3116</strain>
    </source>
</reference>
<dbReference type="InParanoid" id="A0A1Y2GCK5"/>
<name>A0A1Y2GCK5_9FUNG</name>
<proteinExistence type="predicted"/>
<dbReference type="EMBL" id="MCFF01000043">
    <property type="protein sequence ID" value="ORZ07029.1"/>
    <property type="molecule type" value="Genomic_DNA"/>
</dbReference>
<feature type="region of interest" description="Disordered" evidence="6">
    <location>
        <begin position="1"/>
        <end position="113"/>
    </location>
</feature>
<evidence type="ECO:0000256" key="2">
    <source>
        <dbReference type="ARBA" id="ARBA00023015"/>
    </source>
</evidence>
<dbReference type="Pfam" id="PF00010">
    <property type="entry name" value="HLH"/>
    <property type="match status" value="1"/>
</dbReference>
<dbReference type="GO" id="GO:0000981">
    <property type="term" value="F:DNA-binding transcription factor activity, RNA polymerase II-specific"/>
    <property type="evidence" value="ECO:0007669"/>
    <property type="project" value="TreeGrafter"/>
</dbReference>
<accession>A0A1Y2GCK5</accession>
<evidence type="ECO:0000259" key="7">
    <source>
        <dbReference type="PROSITE" id="PS50888"/>
    </source>
</evidence>
<evidence type="ECO:0000256" key="6">
    <source>
        <dbReference type="SAM" id="MobiDB-lite"/>
    </source>
</evidence>
<dbReference type="RefSeq" id="XP_021877825.1">
    <property type="nucleotide sequence ID" value="XM_022025380.1"/>
</dbReference>
<dbReference type="GO" id="GO:0005634">
    <property type="term" value="C:nucleus"/>
    <property type="evidence" value="ECO:0007669"/>
    <property type="project" value="UniProtKB-SubCell"/>
</dbReference>
<keyword evidence="4" id="KW-0804">Transcription</keyword>
<keyword evidence="5" id="KW-0539">Nucleus</keyword>
<comment type="caution">
    <text evidence="8">The sequence shown here is derived from an EMBL/GenBank/DDBJ whole genome shotgun (WGS) entry which is preliminary data.</text>
</comment>
<dbReference type="Gene3D" id="4.10.280.10">
    <property type="entry name" value="Helix-loop-helix DNA-binding domain"/>
    <property type="match status" value="1"/>
</dbReference>
<gene>
    <name evidence="8" type="ORF">BCR41DRAFT_360511</name>
</gene>
<feature type="compositionally biased region" description="Polar residues" evidence="6">
    <location>
        <begin position="191"/>
        <end position="231"/>
    </location>
</feature>
<evidence type="ECO:0000256" key="5">
    <source>
        <dbReference type="ARBA" id="ARBA00023242"/>
    </source>
</evidence>
<feature type="domain" description="BHLH" evidence="7">
    <location>
        <begin position="287"/>
        <end position="338"/>
    </location>
</feature>
<dbReference type="PROSITE" id="PS50888">
    <property type="entry name" value="BHLH"/>
    <property type="match status" value="1"/>
</dbReference>